<comment type="cofactor">
    <cofactor evidence="7">
        <name>Mg(2+)</name>
        <dbReference type="ChEBI" id="CHEBI:18420"/>
    </cofactor>
    <text evidence="7">Binds 1 Mg(2+) ion per subunit.</text>
</comment>
<dbReference type="Proteomes" id="UP000821846">
    <property type="component" value="Unassembled WGS sequence"/>
</dbReference>
<proteinExistence type="inferred from homology"/>
<keyword evidence="2 7" id="KW-0808">Transferase</keyword>
<dbReference type="PRINTS" id="PR01100">
    <property type="entry name" value="SHIKIMTKNASE"/>
</dbReference>
<organism evidence="8 9">
    <name type="scientific">Faecalicatena fissicatena</name>
    <dbReference type="NCBI Taxonomy" id="290055"/>
    <lineage>
        <taxon>Bacteria</taxon>
        <taxon>Bacillati</taxon>
        <taxon>Bacillota</taxon>
        <taxon>Clostridia</taxon>
        <taxon>Lachnospirales</taxon>
        <taxon>Lachnospiraceae</taxon>
        <taxon>Faecalicatena</taxon>
    </lineage>
</organism>
<dbReference type="HAMAP" id="MF_00109">
    <property type="entry name" value="Shikimate_kinase"/>
    <property type="match status" value="1"/>
</dbReference>
<evidence type="ECO:0000256" key="2">
    <source>
        <dbReference type="ARBA" id="ARBA00022679"/>
    </source>
</evidence>
<reference evidence="8 9" key="1">
    <citation type="journal article" date="2020" name="Cell Host Microbe">
        <title>Functional and Genomic Variation between Human-Derived Isolates of Lachnospiraceae Reveals Inter- and Intra-Species Diversity.</title>
        <authorList>
            <person name="Sorbara M.T."/>
            <person name="Littmann E.R."/>
            <person name="Fontana E."/>
            <person name="Moody T.U."/>
            <person name="Kohout C.E."/>
            <person name="Gjonbalaj M."/>
            <person name="Eaton V."/>
            <person name="Seok R."/>
            <person name="Leiner I.M."/>
            <person name="Pamer E.G."/>
        </authorList>
    </citation>
    <scope>NUCLEOTIDE SEQUENCE [LARGE SCALE GENOMIC DNA]</scope>
    <source>
        <strain evidence="8 9">MSK.14.16</strain>
    </source>
</reference>
<evidence type="ECO:0000313" key="8">
    <source>
        <dbReference type="EMBL" id="NSG29349.1"/>
    </source>
</evidence>
<dbReference type="Pfam" id="PF01202">
    <property type="entry name" value="SKI"/>
    <property type="match status" value="1"/>
</dbReference>
<comment type="caution">
    <text evidence="7">Lacks conserved residue(s) required for the propagation of feature annotation.</text>
</comment>
<dbReference type="InterPro" id="IPR031322">
    <property type="entry name" value="Shikimate/glucono_kinase"/>
</dbReference>
<keyword evidence="7" id="KW-0460">Magnesium</keyword>
<dbReference type="PANTHER" id="PTHR21087:SF16">
    <property type="entry name" value="SHIKIMATE KINASE 1, CHLOROPLASTIC"/>
    <property type="match status" value="1"/>
</dbReference>
<keyword evidence="7" id="KW-0479">Metal-binding</keyword>
<comment type="function">
    <text evidence="7">Catalyzes the specific phosphorylation of the 3-hydroxyl group of shikimic acid using ATP as a cosubstrate.</text>
</comment>
<dbReference type="CDD" id="cd00464">
    <property type="entry name" value="SK"/>
    <property type="match status" value="1"/>
</dbReference>
<feature type="binding site" evidence="7">
    <location>
        <position position="149"/>
    </location>
    <ligand>
        <name>substrate</name>
    </ligand>
</feature>
<evidence type="ECO:0000256" key="1">
    <source>
        <dbReference type="ARBA" id="ARBA00022605"/>
    </source>
</evidence>
<feature type="binding site" evidence="7">
    <location>
        <position position="70"/>
    </location>
    <ligand>
        <name>substrate</name>
    </ligand>
</feature>
<feature type="binding site" evidence="7">
    <location>
        <position position="28"/>
    </location>
    <ligand>
        <name>Mg(2+)</name>
        <dbReference type="ChEBI" id="CHEBI:18420"/>
    </ligand>
</feature>
<accession>A0ABX2GWF9</accession>
<dbReference type="Gene3D" id="3.40.50.300">
    <property type="entry name" value="P-loop containing nucleotide triphosphate hydrolases"/>
    <property type="match status" value="1"/>
</dbReference>
<evidence type="ECO:0000256" key="6">
    <source>
        <dbReference type="ARBA" id="ARBA00023141"/>
    </source>
</evidence>
<comment type="catalytic activity">
    <reaction evidence="7">
        <text>shikimate + ATP = 3-phosphoshikimate + ADP + H(+)</text>
        <dbReference type="Rhea" id="RHEA:13121"/>
        <dbReference type="ChEBI" id="CHEBI:15378"/>
        <dbReference type="ChEBI" id="CHEBI:30616"/>
        <dbReference type="ChEBI" id="CHEBI:36208"/>
        <dbReference type="ChEBI" id="CHEBI:145989"/>
        <dbReference type="ChEBI" id="CHEBI:456216"/>
        <dbReference type="EC" id="2.7.1.71"/>
    </reaction>
</comment>
<comment type="similarity">
    <text evidence="7">Belongs to the shikimate kinase family.</text>
</comment>
<protein>
    <recommendedName>
        <fullName evidence="7">Shikimate kinase</fullName>
        <shortName evidence="7">SK</shortName>
        <ecNumber evidence="7">2.7.1.71</ecNumber>
    </recommendedName>
</protein>
<keyword evidence="3 7" id="KW-0547">Nucleotide-binding</keyword>
<keyword evidence="6 7" id="KW-0057">Aromatic amino acid biosynthesis</keyword>
<keyword evidence="1 7" id="KW-0028">Amino-acid biosynthesis</keyword>
<gene>
    <name evidence="7" type="primary">aroK</name>
    <name evidence="8" type="ORF">HFM93_03450</name>
</gene>
<feature type="binding site" evidence="7">
    <location>
        <position position="130"/>
    </location>
    <ligand>
        <name>ATP</name>
        <dbReference type="ChEBI" id="CHEBI:30616"/>
    </ligand>
</feature>
<dbReference type="GO" id="GO:0016301">
    <property type="term" value="F:kinase activity"/>
    <property type="evidence" value="ECO:0007669"/>
    <property type="project" value="UniProtKB-KW"/>
</dbReference>
<feature type="binding site" evidence="7">
    <location>
        <begin position="24"/>
        <end position="29"/>
    </location>
    <ligand>
        <name>ATP</name>
        <dbReference type="ChEBI" id="CHEBI:30616"/>
    </ligand>
</feature>
<comment type="pathway">
    <text evidence="7">Metabolic intermediate biosynthesis; chorismate biosynthesis; chorismate from D-erythrose 4-phosphate and phosphoenolpyruvate: step 5/7.</text>
</comment>
<dbReference type="SUPFAM" id="SSF52540">
    <property type="entry name" value="P-loop containing nucleoside triphosphate hydrolases"/>
    <property type="match status" value="1"/>
</dbReference>
<comment type="subcellular location">
    <subcellularLocation>
        <location evidence="7">Cytoplasm</location>
    </subcellularLocation>
</comment>
<evidence type="ECO:0000256" key="3">
    <source>
        <dbReference type="ARBA" id="ARBA00022741"/>
    </source>
</evidence>
<keyword evidence="4 7" id="KW-0418">Kinase</keyword>
<dbReference type="PANTHER" id="PTHR21087">
    <property type="entry name" value="SHIKIMATE KINASE"/>
    <property type="match status" value="1"/>
</dbReference>
<dbReference type="EC" id="2.7.1.71" evidence="7"/>
<feature type="binding site" evidence="7">
    <location>
        <position position="46"/>
    </location>
    <ligand>
        <name>substrate</name>
    </ligand>
</feature>
<evidence type="ECO:0000256" key="4">
    <source>
        <dbReference type="ARBA" id="ARBA00022777"/>
    </source>
</evidence>
<dbReference type="EMBL" id="JAAWUZ010000007">
    <property type="protein sequence ID" value="NSG29349.1"/>
    <property type="molecule type" value="Genomic_DNA"/>
</dbReference>
<dbReference type="RefSeq" id="WP_173865874.1">
    <property type="nucleotide sequence ID" value="NZ_JAAWUU010000008.1"/>
</dbReference>
<evidence type="ECO:0000256" key="5">
    <source>
        <dbReference type="ARBA" id="ARBA00022840"/>
    </source>
</evidence>
<keyword evidence="9" id="KW-1185">Reference proteome</keyword>
<feature type="binding site" evidence="7">
    <location>
        <position position="92"/>
    </location>
    <ligand>
        <name>substrate</name>
    </ligand>
</feature>
<name>A0ABX2GWF9_9FIRM</name>
<dbReference type="InterPro" id="IPR000623">
    <property type="entry name" value="Shikimate_kinase/TSH1"/>
</dbReference>
<keyword evidence="7" id="KW-0963">Cytoplasm</keyword>
<comment type="subunit">
    <text evidence="7">Monomer.</text>
</comment>
<evidence type="ECO:0000256" key="7">
    <source>
        <dbReference type="HAMAP-Rule" id="MF_00109"/>
    </source>
</evidence>
<keyword evidence="5 7" id="KW-0067">ATP-binding</keyword>
<sequence>MTTANTKTQAESFTGNLFLIGFMGSGKSTIAAELSRMLHRPVLEMDEEIEKREGMSIPAIFSEHGEAYFRQLETDLLKETSALGGFLVSCGGGAAMREENVREMKKSGIIVLLTALPETILERVADDENRPLLKGRKNTADIEALIEKRRPAYEAAANYQVATDQKTSAQIAGEILEILEKEGMIS</sequence>
<dbReference type="InterPro" id="IPR027417">
    <property type="entry name" value="P-loop_NTPase"/>
</dbReference>
<comment type="caution">
    <text evidence="8">The sequence shown here is derived from an EMBL/GenBank/DDBJ whole genome shotgun (WGS) entry which is preliminary data.</text>
</comment>
<evidence type="ECO:0000313" key="9">
    <source>
        <dbReference type="Proteomes" id="UP000821846"/>
    </source>
</evidence>